<dbReference type="RefSeq" id="WP_379864424.1">
    <property type="nucleotide sequence ID" value="NZ_JBHTBW010000020.1"/>
</dbReference>
<dbReference type="InterPro" id="IPR003737">
    <property type="entry name" value="GlcNAc_PI_deacetylase-related"/>
</dbReference>
<evidence type="ECO:0000256" key="1">
    <source>
        <dbReference type="SAM" id="SignalP"/>
    </source>
</evidence>
<organism evidence="2 3">
    <name type="scientific">Laceyella putida</name>
    <dbReference type="NCBI Taxonomy" id="110101"/>
    <lineage>
        <taxon>Bacteria</taxon>
        <taxon>Bacillati</taxon>
        <taxon>Bacillota</taxon>
        <taxon>Bacilli</taxon>
        <taxon>Bacillales</taxon>
        <taxon>Thermoactinomycetaceae</taxon>
        <taxon>Laceyella</taxon>
    </lineage>
</organism>
<reference evidence="3" key="1">
    <citation type="journal article" date="2019" name="Int. J. Syst. Evol. Microbiol.">
        <title>The Global Catalogue of Microorganisms (GCM) 10K type strain sequencing project: providing services to taxonomists for standard genome sequencing and annotation.</title>
        <authorList>
            <consortium name="The Broad Institute Genomics Platform"/>
            <consortium name="The Broad Institute Genome Sequencing Center for Infectious Disease"/>
            <person name="Wu L."/>
            <person name="Ma J."/>
        </authorList>
    </citation>
    <scope>NUCLEOTIDE SEQUENCE [LARGE SCALE GENOMIC DNA]</scope>
    <source>
        <strain evidence="3">CGMCC 1.12942</strain>
    </source>
</reference>
<dbReference type="Gene3D" id="3.40.50.10320">
    <property type="entry name" value="LmbE-like"/>
    <property type="match status" value="1"/>
</dbReference>
<feature type="signal peptide" evidence="1">
    <location>
        <begin position="1"/>
        <end position="25"/>
    </location>
</feature>
<dbReference type="InterPro" id="IPR024078">
    <property type="entry name" value="LmbE-like_dom_sf"/>
</dbReference>
<dbReference type="Pfam" id="PF02585">
    <property type="entry name" value="PIG-L"/>
    <property type="match status" value="1"/>
</dbReference>
<accession>A0ABW2RJA7</accession>
<protein>
    <submittedName>
        <fullName evidence="2">PIG-L family deacetylase</fullName>
    </submittedName>
</protein>
<evidence type="ECO:0000313" key="3">
    <source>
        <dbReference type="Proteomes" id="UP001596500"/>
    </source>
</evidence>
<evidence type="ECO:0000313" key="2">
    <source>
        <dbReference type="EMBL" id="MFC7441132.1"/>
    </source>
</evidence>
<dbReference type="SUPFAM" id="SSF102588">
    <property type="entry name" value="LmbE-like"/>
    <property type="match status" value="1"/>
</dbReference>
<sequence>MKRLFSIALIMAVLLLVPSHTQLSAATTVVDPSSNVAVYIVPHADDEVLSFGVPILNDIRAGKKVYLVLISPGEDSIAREVVNGVADNETISPNYPPGKAVYCKWHKVYHKPEAEGYLHGHLTKAEFGQARIQEFFKAGAELGIPRTQLKTSIVPNGSFTYDSVKSVVAMYDRLFPNAQFKSFSSTDEHIEHALLGKILNDFYKQGRLSRKPMHYVSIQTDRFGTGTATDKEVPGYKLYLTDSTNKTKLTNAVNRVYKAWNPKAGAYGLGQHSVPAQFDSLLANPYTKVSNY</sequence>
<keyword evidence="1" id="KW-0732">Signal</keyword>
<proteinExistence type="predicted"/>
<feature type="chain" id="PRO_5047265565" evidence="1">
    <location>
        <begin position="26"/>
        <end position="292"/>
    </location>
</feature>
<keyword evidence="3" id="KW-1185">Reference proteome</keyword>
<dbReference type="Proteomes" id="UP001596500">
    <property type="component" value="Unassembled WGS sequence"/>
</dbReference>
<name>A0ABW2RJA7_9BACL</name>
<comment type="caution">
    <text evidence="2">The sequence shown here is derived from an EMBL/GenBank/DDBJ whole genome shotgun (WGS) entry which is preliminary data.</text>
</comment>
<gene>
    <name evidence="2" type="ORF">ACFQNG_08185</name>
</gene>
<dbReference type="EMBL" id="JBHTBW010000020">
    <property type="protein sequence ID" value="MFC7441132.1"/>
    <property type="molecule type" value="Genomic_DNA"/>
</dbReference>